<keyword evidence="2" id="KW-0238">DNA-binding</keyword>
<dbReference type="Proteomes" id="UP000248745">
    <property type="component" value="Unassembled WGS sequence"/>
</dbReference>
<dbReference type="InterPro" id="IPR020449">
    <property type="entry name" value="Tscrpt_reg_AraC-type_HTH"/>
</dbReference>
<evidence type="ECO:0000256" key="1">
    <source>
        <dbReference type="ARBA" id="ARBA00023015"/>
    </source>
</evidence>
<evidence type="ECO:0000256" key="2">
    <source>
        <dbReference type="ARBA" id="ARBA00023125"/>
    </source>
</evidence>
<evidence type="ECO:0000313" key="6">
    <source>
        <dbReference type="Proteomes" id="UP000248745"/>
    </source>
</evidence>
<dbReference type="InterPro" id="IPR037923">
    <property type="entry name" value="HTH-like"/>
</dbReference>
<reference evidence="5 6" key="1">
    <citation type="submission" date="2018-06" db="EMBL/GenBank/DDBJ databases">
        <title>Mucibacter soli gen. nov., sp. nov., a new member of the family Chitinophagaceae producing mucin.</title>
        <authorList>
            <person name="Kim M.-K."/>
            <person name="Park S."/>
            <person name="Kim T.-S."/>
            <person name="Joung Y."/>
            <person name="Han J.-H."/>
            <person name="Kim S.B."/>
        </authorList>
    </citation>
    <scope>NUCLEOTIDE SEQUENCE [LARGE SCALE GENOMIC DNA]</scope>
    <source>
        <strain evidence="5 6">R1-15</strain>
    </source>
</reference>
<dbReference type="PRINTS" id="PR00032">
    <property type="entry name" value="HTHARAC"/>
</dbReference>
<keyword evidence="3" id="KW-0804">Transcription</keyword>
<dbReference type="EMBL" id="QKTW01000002">
    <property type="protein sequence ID" value="PZF74963.1"/>
    <property type="molecule type" value="Genomic_DNA"/>
</dbReference>
<keyword evidence="6" id="KW-1185">Reference proteome</keyword>
<dbReference type="InterPro" id="IPR018060">
    <property type="entry name" value="HTH_AraC"/>
</dbReference>
<dbReference type="SUPFAM" id="SSF46689">
    <property type="entry name" value="Homeodomain-like"/>
    <property type="match status" value="1"/>
</dbReference>
<feature type="domain" description="HTH araC/xylS-type" evidence="4">
    <location>
        <begin position="156"/>
        <end position="254"/>
    </location>
</feature>
<accession>A0A2W2C499</accession>
<dbReference type="SUPFAM" id="SSF51215">
    <property type="entry name" value="Regulatory protein AraC"/>
    <property type="match status" value="1"/>
</dbReference>
<dbReference type="PANTHER" id="PTHR43280">
    <property type="entry name" value="ARAC-FAMILY TRANSCRIPTIONAL REGULATOR"/>
    <property type="match status" value="1"/>
</dbReference>
<evidence type="ECO:0000256" key="3">
    <source>
        <dbReference type="ARBA" id="ARBA00023163"/>
    </source>
</evidence>
<dbReference type="PROSITE" id="PS01124">
    <property type="entry name" value="HTH_ARAC_FAMILY_2"/>
    <property type="match status" value="1"/>
</dbReference>
<dbReference type="OrthoDB" id="9793451at2"/>
<dbReference type="SMART" id="SM00342">
    <property type="entry name" value="HTH_ARAC"/>
    <property type="match status" value="1"/>
</dbReference>
<evidence type="ECO:0000259" key="4">
    <source>
        <dbReference type="PROSITE" id="PS01124"/>
    </source>
</evidence>
<dbReference type="InterPro" id="IPR009057">
    <property type="entry name" value="Homeodomain-like_sf"/>
</dbReference>
<proteinExistence type="predicted"/>
<dbReference type="PANTHER" id="PTHR43280:SF32">
    <property type="entry name" value="TRANSCRIPTIONAL REGULATORY PROTEIN"/>
    <property type="match status" value="1"/>
</dbReference>
<keyword evidence="1" id="KW-0805">Transcription regulation</keyword>
<dbReference type="GO" id="GO:0003700">
    <property type="term" value="F:DNA-binding transcription factor activity"/>
    <property type="evidence" value="ECO:0007669"/>
    <property type="project" value="InterPro"/>
</dbReference>
<dbReference type="GO" id="GO:0043565">
    <property type="term" value="F:sequence-specific DNA binding"/>
    <property type="evidence" value="ECO:0007669"/>
    <property type="project" value="InterPro"/>
</dbReference>
<dbReference type="Pfam" id="PF12833">
    <property type="entry name" value="HTH_18"/>
    <property type="match status" value="1"/>
</dbReference>
<organism evidence="5 6">
    <name type="scientific">Taibaiella soli</name>
    <dbReference type="NCBI Taxonomy" id="1649169"/>
    <lineage>
        <taxon>Bacteria</taxon>
        <taxon>Pseudomonadati</taxon>
        <taxon>Bacteroidota</taxon>
        <taxon>Chitinophagia</taxon>
        <taxon>Chitinophagales</taxon>
        <taxon>Chitinophagaceae</taxon>
        <taxon>Taibaiella</taxon>
    </lineage>
</organism>
<gene>
    <name evidence="5" type="ORF">DN068_00810</name>
</gene>
<comment type="caution">
    <text evidence="5">The sequence shown here is derived from an EMBL/GenBank/DDBJ whole genome shotgun (WGS) entry which is preliminary data.</text>
</comment>
<evidence type="ECO:0000313" key="5">
    <source>
        <dbReference type="EMBL" id="PZF74963.1"/>
    </source>
</evidence>
<protein>
    <submittedName>
        <fullName evidence="5">AraC family transcriptional regulator</fullName>
    </submittedName>
</protein>
<dbReference type="AlphaFoldDB" id="A0A2W2C499"/>
<name>A0A2W2C499_9BACT</name>
<dbReference type="Gene3D" id="1.10.10.60">
    <property type="entry name" value="Homeodomain-like"/>
    <property type="match status" value="1"/>
</dbReference>
<sequence>MASDKRTAFGEHIPSHRIDFFAIIWFTENKGVHYIDFERYPIKKDMVYFVGKNQIHSIPSEALPKAKTIVFPDSFFHRIEEPFLRQLFLPFENEGVQIPAEMLRPMNHLFELILLECKGPADLNMLLKYTTAFLLHLYRFGQHRFSIAAGEDTRMVKLFQLMETHYKENRSAEFYARQIGLTTKRINEILREKAGMTMSQLLYQLLLIEAKRELFHGEFSIKEIAYNLGFTDQSYFARFFKKHTGLTPEQFRQKEGLHIPA</sequence>